<evidence type="ECO:0000313" key="3">
    <source>
        <dbReference type="Proteomes" id="UP000321408"/>
    </source>
</evidence>
<dbReference type="PANTHER" id="PTHR47485">
    <property type="entry name" value="THYLAKOID LUMENAL 17.4 KDA PROTEIN, CHLOROPLASTIC"/>
    <property type="match status" value="1"/>
</dbReference>
<dbReference type="Proteomes" id="UP000321408">
    <property type="component" value="Chromosome"/>
</dbReference>
<dbReference type="Pfam" id="PF13599">
    <property type="entry name" value="Pentapeptide_4"/>
    <property type="match status" value="1"/>
</dbReference>
<proteinExistence type="predicted"/>
<dbReference type="AlphaFoldDB" id="A0A5B9DA00"/>
<dbReference type="KEGG" id="psyt:DSAG12_01750"/>
<dbReference type="RefSeq" id="WP_147662817.1">
    <property type="nucleotide sequence ID" value="NZ_CP042905.2"/>
</dbReference>
<evidence type="ECO:0000313" key="2">
    <source>
        <dbReference type="EMBL" id="QEE15923.1"/>
    </source>
</evidence>
<dbReference type="Gene3D" id="2.160.20.80">
    <property type="entry name" value="E3 ubiquitin-protein ligase SopA"/>
    <property type="match status" value="1"/>
</dbReference>
<dbReference type="EMBL" id="CP042905">
    <property type="protein sequence ID" value="QEE15923.1"/>
    <property type="molecule type" value="Genomic_DNA"/>
</dbReference>
<reference evidence="2 3" key="1">
    <citation type="journal article" date="2020" name="Nature">
        <title>Isolation of an archaeon at the prokaryote-eukaryote interface.</title>
        <authorList>
            <person name="Imachi H."/>
            <person name="Nobu M.K."/>
            <person name="Nakahara N."/>
            <person name="Morono Y."/>
            <person name="Ogawara M."/>
            <person name="Takaki Y."/>
            <person name="Takano Y."/>
            <person name="Uematsu K."/>
            <person name="Ikuta T."/>
            <person name="Ito M."/>
            <person name="Matsui Y."/>
            <person name="Miyazaki M."/>
            <person name="Murata K."/>
            <person name="Saito Y."/>
            <person name="Sakai S."/>
            <person name="Song C."/>
            <person name="Tasumi E."/>
            <person name="Yamanaka Y."/>
            <person name="Yamaguchi T."/>
            <person name="Kamagata Y."/>
            <person name="Tamaki H."/>
            <person name="Takai K."/>
        </authorList>
    </citation>
    <scope>NUCLEOTIDE SEQUENCE [LARGE SCALE GENOMIC DNA]</scope>
    <source>
        <strain evidence="2 3">MK-D1</strain>
    </source>
</reference>
<dbReference type="InterPro" id="IPR001646">
    <property type="entry name" value="5peptide_repeat"/>
</dbReference>
<keyword evidence="3" id="KW-1185">Reference proteome</keyword>
<keyword evidence="1" id="KW-0677">Repeat</keyword>
<organism evidence="2 3">
    <name type="scientific">Promethearchaeum syntrophicum</name>
    <dbReference type="NCBI Taxonomy" id="2594042"/>
    <lineage>
        <taxon>Archaea</taxon>
        <taxon>Promethearchaeati</taxon>
        <taxon>Promethearchaeota</taxon>
        <taxon>Promethearchaeia</taxon>
        <taxon>Promethearchaeales</taxon>
        <taxon>Promethearchaeaceae</taxon>
        <taxon>Promethearchaeum</taxon>
    </lineage>
</organism>
<name>A0A5B9DA00_9ARCH</name>
<sequence>MEKIKKIEIKQKLNEHKLWLNGEASSGKQADFSGLMIKIANFREAQLSKANFSDSILKIVEFVKADMQNANFQNTELIKVDFHDANMNGVNFKGTKFRKVHINEEDFNKMQDELTEDQKRGIITSYKKFMRKMIFKKKIQ</sequence>
<dbReference type="SUPFAM" id="SSF141571">
    <property type="entry name" value="Pentapeptide repeat-like"/>
    <property type="match status" value="1"/>
</dbReference>
<reference evidence="2 3" key="2">
    <citation type="journal article" date="2024" name="Int. J. Syst. Evol. Microbiol.">
        <title>Promethearchaeum syntrophicum gen. nov., sp. nov., an anaerobic, obligately syntrophic archaeon, the first isolate of the lineage 'Asgard' archaea, and proposal of the new archaeal phylum Promethearchaeota phyl. nov. and kingdom Promethearchaeati regn. nov.</title>
        <authorList>
            <person name="Imachi H."/>
            <person name="Nobu M.K."/>
            <person name="Kato S."/>
            <person name="Takaki Y."/>
            <person name="Miyazaki M."/>
            <person name="Miyata M."/>
            <person name="Ogawara M."/>
            <person name="Saito Y."/>
            <person name="Sakai S."/>
            <person name="Tahara Y.O."/>
            <person name="Takano Y."/>
            <person name="Tasumi E."/>
            <person name="Uematsu K."/>
            <person name="Yoshimura T."/>
            <person name="Itoh T."/>
            <person name="Ohkuma M."/>
            <person name="Takai K."/>
        </authorList>
    </citation>
    <scope>NUCLEOTIDE SEQUENCE [LARGE SCALE GENOMIC DNA]</scope>
    <source>
        <strain evidence="2 3">MK-D1</strain>
    </source>
</reference>
<dbReference type="PANTHER" id="PTHR47485:SF1">
    <property type="entry name" value="THYLAKOID LUMENAL 17.4 KDA PROTEIN, CHLOROPLASTIC"/>
    <property type="match status" value="1"/>
</dbReference>
<gene>
    <name evidence="2" type="ORF">DSAG12_01750</name>
</gene>
<dbReference type="GeneID" id="41329742"/>
<protein>
    <submittedName>
        <fullName evidence="2">Pentapeptide repeat-containing protein</fullName>
    </submittedName>
</protein>
<accession>A0A5B9DA00</accession>
<evidence type="ECO:0000256" key="1">
    <source>
        <dbReference type="ARBA" id="ARBA00022737"/>
    </source>
</evidence>